<feature type="site" description="Determinant of potassium dependence" evidence="9">
    <location>
        <position position="467"/>
    </location>
</feature>
<comment type="subcellular location">
    <subcellularLocation>
        <location evidence="9">Cell membrane</location>
        <topology evidence="9">Multi-pass membrane protein</topology>
    </subcellularLocation>
    <subcellularLocation>
        <location evidence="1">Endomembrane system</location>
        <topology evidence="1">Multi-pass membrane protein</topology>
    </subcellularLocation>
</comment>
<dbReference type="GO" id="GO:0009678">
    <property type="term" value="F:diphosphate hydrolysis-driven proton transmembrane transporter activity"/>
    <property type="evidence" value="ECO:0007669"/>
    <property type="project" value="UniProtKB-UniRule"/>
</dbReference>
<feature type="transmembrane region" description="Helical" evidence="9">
    <location>
        <begin position="165"/>
        <end position="187"/>
    </location>
</feature>
<dbReference type="STRING" id="1963862.B4O97_18540"/>
<dbReference type="Proteomes" id="UP000192343">
    <property type="component" value="Unassembled WGS sequence"/>
</dbReference>
<dbReference type="OrthoDB" id="9808652at2"/>
<evidence type="ECO:0000256" key="2">
    <source>
        <dbReference type="ARBA" id="ARBA00022448"/>
    </source>
</evidence>
<dbReference type="InterPro" id="IPR004131">
    <property type="entry name" value="PPase-energised_H-pump"/>
</dbReference>
<feature type="transmembrane region" description="Helical" evidence="9">
    <location>
        <begin position="127"/>
        <end position="153"/>
    </location>
</feature>
<evidence type="ECO:0000256" key="9">
    <source>
        <dbReference type="HAMAP-Rule" id="MF_01129"/>
    </source>
</evidence>
<keyword evidence="5 9" id="KW-1278">Translocase</keyword>
<dbReference type="PIRSF" id="PIRSF001265">
    <property type="entry name" value="H+-PPase"/>
    <property type="match status" value="1"/>
</dbReference>
<organism evidence="10 11">
    <name type="scientific">Marispirochaeta aestuarii</name>
    <dbReference type="NCBI Taxonomy" id="1963862"/>
    <lineage>
        <taxon>Bacteria</taxon>
        <taxon>Pseudomonadati</taxon>
        <taxon>Spirochaetota</taxon>
        <taxon>Spirochaetia</taxon>
        <taxon>Spirochaetales</taxon>
        <taxon>Spirochaetaceae</taxon>
        <taxon>Marispirochaeta</taxon>
    </lineage>
</organism>
<sequence length="681" mass="69559">MEDCMDWLLYLPLGAGILSLAYAFVKTAWVVKQDPGSKKIQEIGKAIRSGAMAFLRREYKILVVIVAAVAVLLVFSEEGWGKLVAVSFLVGALFSALAGLIGMNAATLANTRTAHGAETGLVRALNIAFNGGSVMGLSVVGLAIIGLTGLLLIYSRIFGFDGETLNGLVLPIINGYSLGASSVALFARVGGGIFTKAADVGADLVGKVEAGIPEDDPRNPATIADNVGDNVGDVAGLGSDLCESYIGSIIGAMVLGGSLREVNLVLLPLMLAGVGIVASMIATFFVRTKEGGDPQRALNFGTIGASVLTLVAAYPLVIGLAPAEFGGGYSSRGIYIAIISGLIGGVVIGILTEYYTADGKKPVSEIAHQSSTGAATNIISGLGVGMMATGWPVVMLAIAIWFAFHFAGLYGIAIAAIGMLATTGIQLAVDAYGPIADNAGGLAEMSGMPHEVRERTDKLDAVGNTTAAIGKGFAIGSAALTALALFVAFKETAGITVIDVTEARVVIGVLIGGMLPYVFSSFIMGAVGRAAFTMIEEVRRQFREIKGVLDGTTKPDYVSCVDIATAAALKEMVVPGVGAVVIPVIVGYLGGAQMLGGLLVGVTVSGIMLALFMANAGGAWDNAKKHIEGGAYGGKGSDAHKAAVIGDTVGDPFKDTAGPAMDIIIKLMSVVSLVIASNIPH</sequence>
<comment type="cofactor">
    <cofactor evidence="9">
        <name>Mg(2+)</name>
        <dbReference type="ChEBI" id="CHEBI:18420"/>
    </cofactor>
</comment>
<evidence type="ECO:0000256" key="4">
    <source>
        <dbReference type="ARBA" id="ARBA00022842"/>
    </source>
</evidence>
<reference evidence="10 11" key="1">
    <citation type="submission" date="2017-03" db="EMBL/GenBank/DDBJ databases">
        <title>Draft Genome sequence of Marispirochaeta sp. strain JC444.</title>
        <authorList>
            <person name="Shivani Y."/>
            <person name="Subhash Y."/>
            <person name="Sasikala C."/>
            <person name="Ramana C."/>
        </authorList>
    </citation>
    <scope>NUCLEOTIDE SEQUENCE [LARGE SCALE GENOMIC DNA]</scope>
    <source>
        <strain evidence="10 11">JC444</strain>
    </source>
</reference>
<feature type="transmembrane region" description="Helical" evidence="9">
    <location>
        <begin position="83"/>
        <end position="107"/>
    </location>
</feature>
<evidence type="ECO:0000256" key="8">
    <source>
        <dbReference type="ARBA" id="ARBA00023136"/>
    </source>
</evidence>
<evidence type="ECO:0000256" key="1">
    <source>
        <dbReference type="ARBA" id="ARBA00004127"/>
    </source>
</evidence>
<comment type="subunit">
    <text evidence="9">Homodimer.</text>
</comment>
<dbReference type="GO" id="GO:0005886">
    <property type="term" value="C:plasma membrane"/>
    <property type="evidence" value="ECO:0007669"/>
    <property type="project" value="UniProtKB-SubCell"/>
</dbReference>
<dbReference type="NCBIfam" id="NF001960">
    <property type="entry name" value="PRK00733.3-5"/>
    <property type="match status" value="1"/>
</dbReference>
<feature type="transmembrane region" description="Helical" evidence="9">
    <location>
        <begin position="572"/>
        <end position="589"/>
    </location>
</feature>
<evidence type="ECO:0000256" key="6">
    <source>
        <dbReference type="ARBA" id="ARBA00022989"/>
    </source>
</evidence>
<keyword evidence="7 9" id="KW-0406">Ion transport</keyword>
<keyword evidence="4 9" id="KW-0460">Magnesium</keyword>
<feature type="transmembrane region" description="Helical" evidence="9">
    <location>
        <begin position="595"/>
        <end position="616"/>
    </location>
</feature>
<feature type="transmembrane region" description="Helical" evidence="9">
    <location>
        <begin position="468"/>
        <end position="489"/>
    </location>
</feature>
<keyword evidence="2 9" id="KW-0813">Transport</keyword>
<dbReference type="HAMAP" id="MF_01129">
    <property type="entry name" value="PPase_energized_pump"/>
    <property type="match status" value="1"/>
</dbReference>
<gene>
    <name evidence="9" type="primary">hppA</name>
    <name evidence="10" type="ORF">B4O97_18540</name>
</gene>
<keyword evidence="9" id="KW-0739">Sodium transport</keyword>
<name>A0A1Y1RT21_9SPIO</name>
<feature type="transmembrane region" description="Helical" evidence="9">
    <location>
        <begin position="59"/>
        <end position="76"/>
    </location>
</feature>
<dbReference type="NCBIfam" id="TIGR01104">
    <property type="entry name" value="V_PPase"/>
    <property type="match status" value="1"/>
</dbReference>
<feature type="transmembrane region" description="Helical" evidence="9">
    <location>
        <begin position="7"/>
        <end position="25"/>
    </location>
</feature>
<evidence type="ECO:0000256" key="3">
    <source>
        <dbReference type="ARBA" id="ARBA00022692"/>
    </source>
</evidence>
<dbReference type="PANTHER" id="PTHR31998">
    <property type="entry name" value="K(+)-INSENSITIVE PYROPHOSPHATE-ENERGIZED PROTON PUMP"/>
    <property type="match status" value="1"/>
</dbReference>
<keyword evidence="9" id="KW-1003">Cell membrane</keyword>
<keyword evidence="9" id="KW-0915">Sodium</keyword>
<dbReference type="GO" id="GO:0030955">
    <property type="term" value="F:potassium ion binding"/>
    <property type="evidence" value="ECO:0007669"/>
    <property type="project" value="UniProtKB-UniRule"/>
</dbReference>
<feature type="transmembrane region" description="Helical" evidence="9">
    <location>
        <begin position="333"/>
        <end position="357"/>
    </location>
</feature>
<dbReference type="GO" id="GO:0004427">
    <property type="term" value="F:inorganic diphosphate phosphatase activity"/>
    <property type="evidence" value="ECO:0007669"/>
    <property type="project" value="UniProtKB-UniRule"/>
</dbReference>
<proteinExistence type="inferred from homology"/>
<dbReference type="AlphaFoldDB" id="A0A1Y1RT21"/>
<feature type="transmembrane region" description="Helical" evidence="9">
    <location>
        <begin position="298"/>
        <end position="321"/>
    </location>
</feature>
<protein>
    <recommendedName>
        <fullName evidence="9">Putative K(+)-stimulated pyrophosphate-energized sodium pump</fullName>
        <ecNumber evidence="9">7.2.3.1</ecNumber>
    </recommendedName>
    <alternativeName>
        <fullName evidence="9">Membrane-bound sodium-translocating pyrophosphatase</fullName>
    </alternativeName>
    <alternativeName>
        <fullName evidence="9">Pyrophosphate-energized inorganic pyrophosphatase</fullName>
        <shortName evidence="9">Na(+)-PPase</shortName>
    </alternativeName>
</protein>
<dbReference type="GO" id="GO:0000287">
    <property type="term" value="F:magnesium ion binding"/>
    <property type="evidence" value="ECO:0007669"/>
    <property type="project" value="UniProtKB-UniRule"/>
</dbReference>
<keyword evidence="6 9" id="KW-1133">Transmembrane helix</keyword>
<evidence type="ECO:0000256" key="5">
    <source>
        <dbReference type="ARBA" id="ARBA00022967"/>
    </source>
</evidence>
<dbReference type="GO" id="GO:0012505">
    <property type="term" value="C:endomembrane system"/>
    <property type="evidence" value="ECO:0007669"/>
    <property type="project" value="UniProtKB-SubCell"/>
</dbReference>
<comment type="similarity">
    <text evidence="9">Belongs to the H(+)-translocating pyrophosphatase (TC 3.A.10) family. K(+)-stimulated subfamily.</text>
</comment>
<evidence type="ECO:0000256" key="7">
    <source>
        <dbReference type="ARBA" id="ARBA00023065"/>
    </source>
</evidence>
<accession>A0A1Y1RT21</accession>
<dbReference type="EMBL" id="MWQY01000035">
    <property type="protein sequence ID" value="ORC30252.1"/>
    <property type="molecule type" value="Genomic_DNA"/>
</dbReference>
<feature type="transmembrane region" description="Helical" evidence="9">
    <location>
        <begin position="265"/>
        <end position="286"/>
    </location>
</feature>
<dbReference type="GO" id="GO:0006814">
    <property type="term" value="P:sodium ion transport"/>
    <property type="evidence" value="ECO:0007669"/>
    <property type="project" value="UniProtKB-UniRule"/>
</dbReference>
<keyword evidence="11" id="KW-1185">Reference proteome</keyword>
<keyword evidence="8 9" id="KW-0472">Membrane</keyword>
<keyword evidence="3 9" id="KW-0812">Transmembrane</keyword>
<comment type="caution">
    <text evidence="9">Lacks conserved residue(s) required for the propagation of feature annotation.</text>
</comment>
<comment type="activity regulation">
    <text evidence="9">Requires K(+) for maximal activity.</text>
</comment>
<feature type="transmembrane region" description="Helical" evidence="9">
    <location>
        <begin position="509"/>
        <end position="532"/>
    </location>
</feature>
<evidence type="ECO:0000313" key="10">
    <source>
        <dbReference type="EMBL" id="ORC30252.1"/>
    </source>
</evidence>
<comment type="function">
    <text evidence="9">Sodium pump that utilizes the energy of pyrophosphate hydrolysis as the driving force for Na(+) movement across the membrane.</text>
</comment>
<comment type="catalytic activity">
    <reaction evidence="9">
        <text>Na(+)(in) + diphosphate + H2O = Na(+)(out) + 2 phosphate + H(+)</text>
        <dbReference type="Rhea" id="RHEA:57884"/>
        <dbReference type="ChEBI" id="CHEBI:15377"/>
        <dbReference type="ChEBI" id="CHEBI:15378"/>
        <dbReference type="ChEBI" id="CHEBI:29101"/>
        <dbReference type="ChEBI" id="CHEBI:33019"/>
        <dbReference type="ChEBI" id="CHEBI:43474"/>
        <dbReference type="EC" id="7.2.3.1"/>
    </reaction>
</comment>
<dbReference type="Pfam" id="PF03030">
    <property type="entry name" value="H_PPase"/>
    <property type="match status" value="1"/>
</dbReference>
<keyword evidence="9" id="KW-0630">Potassium</keyword>
<comment type="caution">
    <text evidence="10">The sequence shown here is derived from an EMBL/GenBank/DDBJ whole genome shotgun (WGS) entry which is preliminary data.</text>
</comment>
<feature type="transmembrane region" description="Helical" evidence="9">
    <location>
        <begin position="409"/>
        <end position="429"/>
    </location>
</feature>
<dbReference type="EC" id="7.2.3.1" evidence="9"/>
<feature type="transmembrane region" description="Helical" evidence="9">
    <location>
        <begin position="378"/>
        <end position="403"/>
    </location>
</feature>
<evidence type="ECO:0000313" key="11">
    <source>
        <dbReference type="Proteomes" id="UP000192343"/>
    </source>
</evidence>